<dbReference type="EMBL" id="MK522038">
    <property type="protein sequence ID" value="QOR60440.1"/>
    <property type="molecule type" value="Genomic_DNA"/>
</dbReference>
<sequence length="193" mass="22178">MKPQPFVNKFIRSTVPNNINAQHLAVTITYRGKKKETPIVSMDIYASPILSYNYNLEYESSSELLPQSQDGYIHPISLFNLSGESGFWGNDGLHNAIVNKDYIFYDDKVWSYNSYYETIADFIEDLRDIYNWNGDIDSDCGFFSPSLEGYVKMKSETEKAAESMMEIIDKNSNIIPEGDYLKICDVLSKIRKL</sequence>
<proteinExistence type="predicted"/>
<evidence type="ECO:0000313" key="1">
    <source>
        <dbReference type="EMBL" id="QOR60440.1"/>
    </source>
</evidence>
<name>A0A7S6SWY8_9PHYC</name>
<reference evidence="1" key="1">
    <citation type="submission" date="2019-02" db="EMBL/GenBank/DDBJ databases">
        <authorList>
            <person name="Bachy C."/>
            <person name="Yung C.-M."/>
            <person name="Roux S."/>
            <person name="Sullivan M.B."/>
            <person name="Worden A.Z."/>
        </authorList>
    </citation>
    <scope>NUCLEOTIDE SEQUENCE</scope>
    <source>
        <strain evidence="1">BII-V2</strain>
    </source>
</reference>
<organism evidence="1">
    <name type="scientific">Bathycoccus sp. RCC716 virus 2</name>
    <dbReference type="NCBI Taxonomy" id="2530039"/>
    <lineage>
        <taxon>Viruses</taxon>
        <taxon>Varidnaviria</taxon>
        <taxon>Bamfordvirae</taxon>
        <taxon>Nucleocytoviricota</taxon>
        <taxon>Megaviricetes</taxon>
        <taxon>Algavirales</taxon>
        <taxon>Phycodnaviridae</taxon>
        <taxon>Prasinovirus</taxon>
    </lineage>
</organism>
<protein>
    <submittedName>
        <fullName evidence="1">Uncharacterized protein</fullName>
    </submittedName>
</protein>
<accession>A0A7S6SWY8</accession>